<evidence type="ECO:0000313" key="4">
    <source>
        <dbReference type="EMBL" id="OAP13512.1"/>
    </source>
</evidence>
<dbReference type="PANTHER" id="PTHR13375:SF5">
    <property type="entry name" value="THO COMPLEX SUBUNIT 5A"/>
    <property type="match status" value="1"/>
</dbReference>
<comment type="caution">
    <text evidence="4">The sequence shown here is derived from an EMBL/GenBank/DDBJ whole genome shotgun (WGS) entry which is preliminary data.</text>
</comment>
<dbReference type="ExpressionAtlas" id="A0A178W8W4">
    <property type="expression patterns" value="baseline and differential"/>
</dbReference>
<dbReference type="AlphaFoldDB" id="A0A178W8W4"/>
<evidence type="ECO:0000256" key="1">
    <source>
        <dbReference type="ARBA" id="ARBA00004123"/>
    </source>
</evidence>
<comment type="subcellular location">
    <subcellularLocation>
        <location evidence="1">Nucleus</location>
    </subcellularLocation>
</comment>
<dbReference type="InterPro" id="IPR019163">
    <property type="entry name" value="THO_Thoc5"/>
</dbReference>
<protein>
    <submittedName>
        <fullName evidence="4">THO5</fullName>
    </submittedName>
</protein>
<evidence type="ECO:0000256" key="3">
    <source>
        <dbReference type="ARBA" id="ARBA00023242"/>
    </source>
</evidence>
<evidence type="ECO:0000256" key="2">
    <source>
        <dbReference type="ARBA" id="ARBA00008044"/>
    </source>
</evidence>
<dbReference type="PANTHER" id="PTHR13375">
    <property type="entry name" value="FMS INTERACTING PROTEIN"/>
    <property type="match status" value="1"/>
</dbReference>
<dbReference type="Proteomes" id="UP000078284">
    <property type="component" value="Chromosome 1"/>
</dbReference>
<dbReference type="Pfam" id="PF09766">
    <property type="entry name" value="FmiP_Thoc5"/>
    <property type="match status" value="1"/>
</dbReference>
<evidence type="ECO:0000313" key="5">
    <source>
        <dbReference type="Proteomes" id="UP000078284"/>
    </source>
</evidence>
<organism evidence="4 5">
    <name type="scientific">Arabidopsis thaliana</name>
    <name type="common">Mouse-ear cress</name>
    <dbReference type="NCBI Taxonomy" id="3702"/>
    <lineage>
        <taxon>Eukaryota</taxon>
        <taxon>Viridiplantae</taxon>
        <taxon>Streptophyta</taxon>
        <taxon>Embryophyta</taxon>
        <taxon>Tracheophyta</taxon>
        <taxon>Spermatophyta</taxon>
        <taxon>Magnoliopsida</taxon>
        <taxon>eudicotyledons</taxon>
        <taxon>Gunneridae</taxon>
        <taxon>Pentapetalae</taxon>
        <taxon>rosids</taxon>
        <taxon>malvids</taxon>
        <taxon>Brassicales</taxon>
        <taxon>Brassicaceae</taxon>
        <taxon>Camelineae</taxon>
        <taxon>Arabidopsis</taxon>
    </lineage>
</organism>
<name>A0A178W8W4_ARATH</name>
<gene>
    <name evidence="4" type="ordered locus">AXX17_At1g40900</name>
</gene>
<dbReference type="EMBL" id="LUHQ01000001">
    <property type="protein sequence ID" value="OAP13512.1"/>
    <property type="molecule type" value="Genomic_DNA"/>
</dbReference>
<accession>A0A178W8W4</accession>
<keyword evidence="3" id="KW-0539">Nucleus</keyword>
<proteinExistence type="inferred from homology"/>
<sequence length="452" mass="51826">MQSEMAIDTVATAEKSPLELLQQTKASVEAIIAKMLSIKQQGTPKSENRELLTQMFLNFINLRQANRSILIEEEKVRTETEIAKSPVDFTTLELHNLMYEKSHYLKANKASRDFKSRYPNIDLISEQDFFSDAPEAIKSQTLSNDSSHDLMLKRLNFELHQRKELCKLRVRLEQQKKSLLESNAERNKFLSSLPVHLKSLKKASLPVQSQLSLQNQKKLKYHNLAELLPPPLYVIYSQFMALKEAFEENIDVEVSGSLKDAQTYARQQAEQNSESLRLEVGVDEERQRKRLKKVGSDEGGVYQVHPLKVVLHVYDDEITDPKSHELVMLKFEYLLKLNVVCVGIEESEDGLEKNILCNLFPDDSGLEPPHQSAKLILGKDHVFDKSRTSRPYKWAQHLAGIETLPEMSPFFTDKDIQYSDTAKGYASASDHRNVQTVLQRIRSQKKTKLTLV</sequence>
<comment type="similarity">
    <text evidence="2">Belongs to the THOC5 family.</text>
</comment>
<reference evidence="5" key="1">
    <citation type="journal article" date="2016" name="Proc. Natl. Acad. Sci. U.S.A.">
        <title>Chromosome-level assembly of Arabidopsis thaliana Ler reveals the extent of translocation and inversion polymorphisms.</title>
        <authorList>
            <person name="Zapata L."/>
            <person name="Ding J."/>
            <person name="Willing E.M."/>
            <person name="Hartwig B."/>
            <person name="Bezdan D."/>
            <person name="Jiao W.B."/>
            <person name="Patel V."/>
            <person name="Velikkakam James G."/>
            <person name="Koornneef M."/>
            <person name="Ossowski S."/>
            <person name="Schneeberger K."/>
        </authorList>
    </citation>
    <scope>NUCLEOTIDE SEQUENCE [LARGE SCALE GENOMIC DNA]</scope>
    <source>
        <strain evidence="5">cv. Landsberg erecta</strain>
    </source>
</reference>
<dbReference type="GO" id="GO:0005634">
    <property type="term" value="C:nucleus"/>
    <property type="evidence" value="ECO:0007669"/>
    <property type="project" value="UniProtKB-SubCell"/>
</dbReference>